<keyword evidence="1" id="KW-1185">Reference proteome</keyword>
<evidence type="ECO:0000313" key="1">
    <source>
        <dbReference type="Proteomes" id="UP000694941"/>
    </source>
</evidence>
<name>A0ABM1RZK7_LIMPO</name>
<protein>
    <submittedName>
        <fullName evidence="2">Uncharacterized protein LOC111084368</fullName>
    </submittedName>
</protein>
<feature type="non-terminal residue" evidence="2">
    <location>
        <position position="1"/>
    </location>
</feature>
<dbReference type="RefSeq" id="XP_022236812.1">
    <property type="nucleotide sequence ID" value="XM_022381104.1"/>
</dbReference>
<organism evidence="1 2">
    <name type="scientific">Limulus polyphemus</name>
    <name type="common">Atlantic horseshoe crab</name>
    <dbReference type="NCBI Taxonomy" id="6850"/>
    <lineage>
        <taxon>Eukaryota</taxon>
        <taxon>Metazoa</taxon>
        <taxon>Ecdysozoa</taxon>
        <taxon>Arthropoda</taxon>
        <taxon>Chelicerata</taxon>
        <taxon>Merostomata</taxon>
        <taxon>Xiphosura</taxon>
        <taxon>Limulidae</taxon>
        <taxon>Limulus</taxon>
    </lineage>
</organism>
<dbReference type="GeneID" id="111084368"/>
<sequence>DELQQALEQLQETKQQVEYGELLRSRLVEDFKILTKQKSQVQADLIETRSQLREEKEVRESLQVQHTDLISDVSTARGRECLLTKTIEENKISLAQERERNRRLFVEVGTLFNLKGKI</sequence>
<accession>A0ABM1RZK7</accession>
<evidence type="ECO:0000313" key="2">
    <source>
        <dbReference type="RefSeq" id="XP_022236812.1"/>
    </source>
</evidence>
<gene>
    <name evidence="2" type="primary">LOC111084368</name>
</gene>
<reference evidence="2" key="1">
    <citation type="submission" date="2025-08" db="UniProtKB">
        <authorList>
            <consortium name="RefSeq"/>
        </authorList>
    </citation>
    <scope>IDENTIFICATION</scope>
    <source>
        <tissue evidence="2">Muscle</tissue>
    </source>
</reference>
<dbReference type="Proteomes" id="UP000694941">
    <property type="component" value="Unplaced"/>
</dbReference>
<proteinExistence type="predicted"/>